<dbReference type="PANTHER" id="PTHR46148">
    <property type="entry name" value="CHROMO DOMAIN-CONTAINING PROTEIN"/>
    <property type="match status" value="1"/>
</dbReference>
<feature type="domain" description="Tf2-1-like SH3-like" evidence="1">
    <location>
        <begin position="3"/>
        <end position="66"/>
    </location>
</feature>
<proteinExistence type="predicted"/>
<accession>A0A1U8PMJ8</accession>
<dbReference type="GeneID" id="107960608"/>
<dbReference type="RefSeq" id="XP_016752416.1">
    <property type="nucleotide sequence ID" value="XM_016896927.1"/>
</dbReference>
<dbReference type="KEGG" id="ghi:107960608"/>
<dbReference type="InterPro" id="IPR056924">
    <property type="entry name" value="SH3_Tf2-1"/>
</dbReference>
<sequence>MCDKVFLKVSLWKKVLRFKCKGKLSSRFIGPYRILKRIRPIAYKLKLPSKLDQIHDVFNVSMLRWYWSDPSHIVPVEEIDVRPALTFEEELVQILDQDVKVLRRKIVPLVKIQWWNHGIEEATWELEDSIR</sequence>
<keyword evidence="2" id="KW-1185">Reference proteome</keyword>
<dbReference type="PANTHER" id="PTHR46148:SF44">
    <property type="entry name" value="GAG-POL POLYPROTEIN"/>
    <property type="match status" value="1"/>
</dbReference>
<evidence type="ECO:0000313" key="2">
    <source>
        <dbReference type="Proteomes" id="UP000818029"/>
    </source>
</evidence>
<organism evidence="2 3">
    <name type="scientific">Gossypium hirsutum</name>
    <name type="common">Upland cotton</name>
    <name type="synonym">Gossypium mexicanum</name>
    <dbReference type="NCBI Taxonomy" id="3635"/>
    <lineage>
        <taxon>Eukaryota</taxon>
        <taxon>Viridiplantae</taxon>
        <taxon>Streptophyta</taxon>
        <taxon>Embryophyta</taxon>
        <taxon>Tracheophyta</taxon>
        <taxon>Spermatophyta</taxon>
        <taxon>Magnoliopsida</taxon>
        <taxon>eudicotyledons</taxon>
        <taxon>Gunneridae</taxon>
        <taxon>Pentapetalae</taxon>
        <taxon>rosids</taxon>
        <taxon>malvids</taxon>
        <taxon>Malvales</taxon>
        <taxon>Malvaceae</taxon>
        <taxon>Malvoideae</taxon>
        <taxon>Gossypium</taxon>
    </lineage>
</organism>
<reference evidence="2" key="1">
    <citation type="journal article" date="2020" name="Nat. Genet.">
        <title>Genomic diversifications of five Gossypium allopolyploid species and their impact on cotton improvement.</title>
        <authorList>
            <person name="Chen Z.J."/>
            <person name="Sreedasyam A."/>
            <person name="Ando A."/>
            <person name="Song Q."/>
            <person name="De Santiago L.M."/>
            <person name="Hulse-Kemp A.M."/>
            <person name="Ding M."/>
            <person name="Ye W."/>
            <person name="Kirkbride R.C."/>
            <person name="Jenkins J."/>
            <person name="Plott C."/>
            <person name="Lovell J."/>
            <person name="Lin Y.M."/>
            <person name="Vaughn R."/>
            <person name="Liu B."/>
            <person name="Simpson S."/>
            <person name="Scheffler B.E."/>
            <person name="Wen L."/>
            <person name="Saski C.A."/>
            <person name="Grover C.E."/>
            <person name="Hu G."/>
            <person name="Conover J.L."/>
            <person name="Carlson J.W."/>
            <person name="Shu S."/>
            <person name="Boston L.B."/>
            <person name="Williams M."/>
            <person name="Peterson D.G."/>
            <person name="McGee K."/>
            <person name="Jones D.C."/>
            <person name="Wendel J.F."/>
            <person name="Stelly D.M."/>
            <person name="Grimwood J."/>
            <person name="Schmutz J."/>
        </authorList>
    </citation>
    <scope>NUCLEOTIDE SEQUENCE [LARGE SCALE GENOMIC DNA]</scope>
    <source>
        <strain evidence="2">cv. TM-1</strain>
    </source>
</reference>
<evidence type="ECO:0000313" key="3">
    <source>
        <dbReference type="RefSeq" id="XP_016752416.1"/>
    </source>
</evidence>
<dbReference type="STRING" id="3635.A0A1U8PMJ8"/>
<reference evidence="3" key="2">
    <citation type="submission" date="2025-08" db="UniProtKB">
        <authorList>
            <consortium name="RefSeq"/>
        </authorList>
    </citation>
    <scope>IDENTIFICATION</scope>
</reference>
<name>A0A1U8PMJ8_GOSHI</name>
<dbReference type="PaxDb" id="3635-A0A1U8PMJ8"/>
<evidence type="ECO:0000259" key="1">
    <source>
        <dbReference type="Pfam" id="PF24626"/>
    </source>
</evidence>
<dbReference type="Proteomes" id="UP000818029">
    <property type="component" value="Chromosome D11"/>
</dbReference>
<dbReference type="AlphaFoldDB" id="A0A1U8PMJ8"/>
<gene>
    <name evidence="3" type="primary">LOC107960608</name>
</gene>
<protein>
    <recommendedName>
        <fullName evidence="1">Tf2-1-like SH3-like domain-containing protein</fullName>
    </recommendedName>
</protein>
<dbReference type="Pfam" id="PF24626">
    <property type="entry name" value="SH3_Tf2-1"/>
    <property type="match status" value="1"/>
</dbReference>